<feature type="compositionally biased region" description="Basic residues" evidence="1">
    <location>
        <begin position="11"/>
        <end position="20"/>
    </location>
</feature>
<evidence type="ECO:0000313" key="2">
    <source>
        <dbReference type="EMBL" id="KUF08840.1"/>
    </source>
</evidence>
<name>A0A0W7WEC7_9RHOB</name>
<dbReference type="Pfam" id="PF13770">
    <property type="entry name" value="DUF4169"/>
    <property type="match status" value="1"/>
</dbReference>
<keyword evidence="3" id="KW-1185">Reference proteome</keyword>
<dbReference type="AlphaFoldDB" id="A0A0W7WEC7"/>
<reference evidence="2 3" key="1">
    <citation type="submission" date="2015-12" db="EMBL/GenBank/DDBJ databases">
        <authorList>
            <person name="Shamseldin A."/>
            <person name="Moawad H."/>
            <person name="Abd El-Rahim W.M."/>
            <person name="Sadowsky M.J."/>
        </authorList>
    </citation>
    <scope>NUCLEOTIDE SEQUENCE [LARGE SCALE GENOMIC DNA]</scope>
    <source>
        <strain evidence="2 3">SJ5A-1</strain>
    </source>
</reference>
<gene>
    <name evidence="2" type="ORF">AVJ23_20800</name>
</gene>
<feature type="region of interest" description="Disordered" evidence="1">
    <location>
        <begin position="1"/>
        <end position="58"/>
    </location>
</feature>
<protein>
    <submittedName>
        <fullName evidence="2">Amidase</fullName>
    </submittedName>
</protein>
<proteinExistence type="predicted"/>
<comment type="caution">
    <text evidence="2">The sequence shown here is derived from an EMBL/GenBank/DDBJ whole genome shotgun (WGS) entry which is preliminary data.</text>
</comment>
<dbReference type="Proteomes" id="UP000054396">
    <property type="component" value="Unassembled WGS sequence"/>
</dbReference>
<organism evidence="2 3">
    <name type="scientific">Pseudoponticoccus marisrubri</name>
    <dbReference type="NCBI Taxonomy" id="1685382"/>
    <lineage>
        <taxon>Bacteria</taxon>
        <taxon>Pseudomonadati</taxon>
        <taxon>Pseudomonadota</taxon>
        <taxon>Alphaproteobacteria</taxon>
        <taxon>Rhodobacterales</taxon>
        <taxon>Roseobacteraceae</taxon>
        <taxon>Pseudoponticoccus</taxon>
    </lineage>
</organism>
<evidence type="ECO:0000256" key="1">
    <source>
        <dbReference type="SAM" id="MobiDB-lite"/>
    </source>
</evidence>
<dbReference type="EMBL" id="LPXO01000022">
    <property type="protein sequence ID" value="KUF08840.1"/>
    <property type="molecule type" value="Genomic_DNA"/>
</dbReference>
<dbReference type="RefSeq" id="WP_058864157.1">
    <property type="nucleotide sequence ID" value="NZ_LPXO01000022.1"/>
</dbReference>
<feature type="compositionally biased region" description="Polar residues" evidence="1">
    <location>
        <begin position="1"/>
        <end position="10"/>
    </location>
</feature>
<feature type="compositionally biased region" description="Basic and acidic residues" evidence="1">
    <location>
        <begin position="21"/>
        <end position="58"/>
    </location>
</feature>
<dbReference type="STRING" id="1685382.AVJ23_20800"/>
<dbReference type="InterPro" id="IPR025227">
    <property type="entry name" value="DUF4169"/>
</dbReference>
<evidence type="ECO:0000313" key="3">
    <source>
        <dbReference type="Proteomes" id="UP000054396"/>
    </source>
</evidence>
<sequence length="58" mass="6531">MGKTVNLSTFRKQKARAEKRRKGDENAARHGQSKAEKGLAKARDDKARRALDGHKLDE</sequence>
<accession>A0A0W7WEC7</accession>